<proteinExistence type="predicted"/>
<protein>
    <submittedName>
        <fullName evidence="1">Uncharacterized protein</fullName>
    </submittedName>
</protein>
<organism evidence="1 2">
    <name type="scientific">Providencia rettgeri</name>
    <dbReference type="NCBI Taxonomy" id="587"/>
    <lineage>
        <taxon>Bacteria</taxon>
        <taxon>Pseudomonadati</taxon>
        <taxon>Pseudomonadota</taxon>
        <taxon>Gammaproteobacteria</taxon>
        <taxon>Enterobacterales</taxon>
        <taxon>Morganellaceae</taxon>
        <taxon>Providencia</taxon>
    </lineage>
</organism>
<dbReference type="Proteomes" id="UP000664477">
    <property type="component" value="Unassembled WGS sequence"/>
</dbReference>
<comment type="caution">
    <text evidence="1">The sequence shown here is derived from an EMBL/GenBank/DDBJ whole genome shotgun (WGS) entry which is preliminary data.</text>
</comment>
<gene>
    <name evidence="1" type="ORF">J4727_18725</name>
</gene>
<name>A0A939NBJ8_PRORE</name>
<dbReference type="AlphaFoldDB" id="A0A939NBJ8"/>
<accession>A0A939NBJ8</accession>
<dbReference type="EMBL" id="JAGETQ010000180">
    <property type="protein sequence ID" value="MBO1916638.1"/>
    <property type="molecule type" value="Genomic_DNA"/>
</dbReference>
<reference evidence="1" key="1">
    <citation type="submission" date="2021-03" db="EMBL/GenBank/DDBJ databases">
        <title>Molecular epidemiology and mechanisms of colistin and carbapenem resistance in Enterobacteriaceae from clinical isolates, the environment and porcine samples in Pretoria, South Africa.</title>
        <authorList>
            <person name="Bogoshi D."/>
            <person name="Mbelle N.M."/>
            <person name="Naidoo V."/>
            <person name="Osei Sekyere J."/>
        </authorList>
    </citation>
    <scope>NUCLEOTIDE SEQUENCE</scope>
    <source>
        <strain evidence="1">C052</strain>
    </source>
</reference>
<sequence length="73" mass="7798">MCRDRFTLAMAAGVSMARGKAVQAPQSAIAGSPTQYHQVQFAGQQFSQPDTFAMVAGEQAHWDGAVQFCYAGN</sequence>
<evidence type="ECO:0000313" key="2">
    <source>
        <dbReference type="Proteomes" id="UP000664477"/>
    </source>
</evidence>
<evidence type="ECO:0000313" key="1">
    <source>
        <dbReference type="EMBL" id="MBO1916638.1"/>
    </source>
</evidence>